<name>A0A8B8J011_PHODC</name>
<dbReference type="KEGG" id="pda:103697317"/>
<dbReference type="RefSeq" id="XP_026656996.2">
    <property type="nucleotide sequence ID" value="XM_026801195.2"/>
</dbReference>
<dbReference type="Proteomes" id="UP000228380">
    <property type="component" value="Unplaced"/>
</dbReference>
<protein>
    <submittedName>
        <fullName evidence="3">Uncharacterized protein LOC103697317</fullName>
    </submittedName>
</protein>
<organism evidence="2 3">
    <name type="scientific">Phoenix dactylifera</name>
    <name type="common">Date palm</name>
    <dbReference type="NCBI Taxonomy" id="42345"/>
    <lineage>
        <taxon>Eukaryota</taxon>
        <taxon>Viridiplantae</taxon>
        <taxon>Streptophyta</taxon>
        <taxon>Embryophyta</taxon>
        <taxon>Tracheophyta</taxon>
        <taxon>Spermatophyta</taxon>
        <taxon>Magnoliopsida</taxon>
        <taxon>Liliopsida</taxon>
        <taxon>Arecaceae</taxon>
        <taxon>Coryphoideae</taxon>
        <taxon>Phoeniceae</taxon>
        <taxon>Phoenix</taxon>
    </lineage>
</organism>
<evidence type="ECO:0000256" key="1">
    <source>
        <dbReference type="SAM" id="SignalP"/>
    </source>
</evidence>
<dbReference type="GeneID" id="103697317"/>
<gene>
    <name evidence="3" type="primary">LOC103697317</name>
</gene>
<feature type="chain" id="PRO_5034296514" evidence="1">
    <location>
        <begin position="27"/>
        <end position="211"/>
    </location>
</feature>
<sequence length="211" mass="22475">MGCREVVLVLVALQATTTILLQRAAAGDFLAPLLAPVINATCDNVECGKGTCKPSLNYTFGFLCECNPGWSQFYNFSSSPCVIPNCSINYSCSNHSEAPAPSPAPPPNTSIFDSCFWSYCGGGKCVKTSTFKHRCECEEGFSNLLNITSFPCYRDCSLGADCAELGITLSNATTPSSPPSLSDNGSSFAGDSFAPNNLLWLFILMISLIIV</sequence>
<feature type="signal peptide" evidence="1">
    <location>
        <begin position="1"/>
        <end position="26"/>
    </location>
</feature>
<reference evidence="3" key="1">
    <citation type="submission" date="2025-08" db="UniProtKB">
        <authorList>
            <consortium name="RefSeq"/>
        </authorList>
    </citation>
    <scope>IDENTIFICATION</scope>
    <source>
        <tissue evidence="3">Young leaves</tissue>
    </source>
</reference>
<keyword evidence="1" id="KW-0732">Signal</keyword>
<proteinExistence type="predicted"/>
<evidence type="ECO:0000313" key="2">
    <source>
        <dbReference type="Proteomes" id="UP000228380"/>
    </source>
</evidence>
<dbReference type="PANTHER" id="PTHR33881:SF17">
    <property type="entry name" value="EGF-LIKE DOMAIN-CONTAINING PROTEIN"/>
    <property type="match status" value="1"/>
</dbReference>
<evidence type="ECO:0000313" key="3">
    <source>
        <dbReference type="RefSeq" id="XP_026656996.2"/>
    </source>
</evidence>
<dbReference type="OrthoDB" id="1914642at2759"/>
<dbReference type="AlphaFoldDB" id="A0A8B8J011"/>
<keyword evidence="2" id="KW-1185">Reference proteome</keyword>
<accession>A0A8B8J011</accession>
<dbReference type="PANTHER" id="PTHR33881">
    <property type="entry name" value="NEUROGENIC LOCUS NOTCH-LIKE PROTEIN"/>
    <property type="match status" value="1"/>
</dbReference>